<dbReference type="InterPro" id="IPR019004">
    <property type="entry name" value="YqeY/Aim41"/>
</dbReference>
<sequence>MSLLTQLNEDLKTAMKARNKMDLTVVRSLKAAVMNEQIELGHDLTPDEEVAVVSRGLKQRRESLSEFENAGREDLIADTKAEIEVVSRYMPEQMSAEEVTKVVKETAEAVGATSKGDFGKLMGAVMPKVKGKADGKLVNQAVKDLLA</sequence>
<accession>A0A0R2LBJ7</accession>
<dbReference type="Proteomes" id="UP000321429">
    <property type="component" value="Unassembled WGS sequence"/>
</dbReference>
<dbReference type="InterPro" id="IPR042184">
    <property type="entry name" value="YqeY/Aim41_N"/>
</dbReference>
<evidence type="ECO:0000313" key="4">
    <source>
        <dbReference type="Proteomes" id="UP000321429"/>
    </source>
</evidence>
<dbReference type="AlphaFoldDB" id="A0A0R2LBJ7"/>
<dbReference type="Pfam" id="PF09424">
    <property type="entry name" value="YqeY"/>
    <property type="match status" value="1"/>
</dbReference>
<comment type="caution">
    <text evidence="2">The sequence shown here is derived from an EMBL/GenBank/DDBJ whole genome shotgun (WGS) entry which is preliminary data.</text>
</comment>
<evidence type="ECO:0000313" key="2">
    <source>
        <dbReference type="EMBL" id="KRN97046.1"/>
    </source>
</evidence>
<dbReference type="Gene3D" id="1.10.1510.10">
    <property type="entry name" value="Uncharacterised protein YqeY/AIM41 PF09424, N-terminal domain"/>
    <property type="match status" value="1"/>
</dbReference>
<dbReference type="PANTHER" id="PTHR28055">
    <property type="entry name" value="ALTERED INHERITANCE OF MITOCHONDRIA PROTEIN 41, MITOCHONDRIAL"/>
    <property type="match status" value="1"/>
</dbReference>
<dbReference type="STRING" id="348151.IV55_GL000924"/>
<proteinExistence type="predicted"/>
<organism evidence="2 3">
    <name type="scientific">Furfurilactobacillus siliginis</name>
    <dbReference type="NCBI Taxonomy" id="348151"/>
    <lineage>
        <taxon>Bacteria</taxon>
        <taxon>Bacillati</taxon>
        <taxon>Bacillota</taxon>
        <taxon>Bacilli</taxon>
        <taxon>Lactobacillales</taxon>
        <taxon>Lactobacillaceae</taxon>
        <taxon>Furfurilactobacillus</taxon>
    </lineage>
</organism>
<reference evidence="1 4" key="2">
    <citation type="submission" date="2019-07" db="EMBL/GenBank/DDBJ databases">
        <title>Whole genome shotgun sequence of Lactobacillus siliginis NBRC 101315.</title>
        <authorList>
            <person name="Hosoyama A."/>
            <person name="Uohara A."/>
            <person name="Ohji S."/>
            <person name="Ichikawa N."/>
        </authorList>
    </citation>
    <scope>NUCLEOTIDE SEQUENCE [LARGE SCALE GENOMIC DNA]</scope>
    <source>
        <strain evidence="1 4">NBRC 101315</strain>
    </source>
</reference>
<keyword evidence="3" id="KW-1185">Reference proteome</keyword>
<reference evidence="2 3" key="1">
    <citation type="journal article" date="2015" name="Genome Announc.">
        <title>Expanding the biotechnology potential of lactobacilli through comparative genomics of 213 strains and associated genera.</title>
        <authorList>
            <person name="Sun Z."/>
            <person name="Harris H.M."/>
            <person name="McCann A."/>
            <person name="Guo C."/>
            <person name="Argimon S."/>
            <person name="Zhang W."/>
            <person name="Yang X."/>
            <person name="Jeffery I.B."/>
            <person name="Cooney J.C."/>
            <person name="Kagawa T.F."/>
            <person name="Liu W."/>
            <person name="Song Y."/>
            <person name="Salvetti E."/>
            <person name="Wrobel A."/>
            <person name="Rasinkangas P."/>
            <person name="Parkhill J."/>
            <person name="Rea M.C."/>
            <person name="O'Sullivan O."/>
            <person name="Ritari J."/>
            <person name="Douillard F.P."/>
            <person name="Paul Ross R."/>
            <person name="Yang R."/>
            <person name="Briner A.E."/>
            <person name="Felis G.E."/>
            <person name="de Vos W.M."/>
            <person name="Barrangou R."/>
            <person name="Klaenhammer T.R."/>
            <person name="Caufield P.W."/>
            <person name="Cui Y."/>
            <person name="Zhang H."/>
            <person name="O'Toole P.W."/>
        </authorList>
    </citation>
    <scope>NUCLEOTIDE SEQUENCE [LARGE SCALE GENOMIC DNA]</scope>
    <source>
        <strain evidence="2 3">DSM 22696</strain>
    </source>
</reference>
<dbReference type="OrthoDB" id="9794041at2"/>
<evidence type="ECO:0000313" key="1">
    <source>
        <dbReference type="EMBL" id="GEK27807.1"/>
    </source>
</evidence>
<name>A0A0R2LBJ7_9LACO</name>
<dbReference type="EMBL" id="JQCB01000002">
    <property type="protein sequence ID" value="KRN97046.1"/>
    <property type="molecule type" value="Genomic_DNA"/>
</dbReference>
<dbReference type="Gene3D" id="1.10.10.410">
    <property type="match status" value="1"/>
</dbReference>
<evidence type="ECO:0000313" key="3">
    <source>
        <dbReference type="Proteomes" id="UP000051139"/>
    </source>
</evidence>
<dbReference type="PATRIC" id="fig|348151.3.peg.949"/>
<dbReference type="GO" id="GO:0016884">
    <property type="term" value="F:carbon-nitrogen ligase activity, with glutamine as amido-N-donor"/>
    <property type="evidence" value="ECO:0007669"/>
    <property type="project" value="InterPro"/>
</dbReference>
<gene>
    <name evidence="2" type="ORF">IV55_GL000924</name>
    <name evidence="1" type="ORF">LSI01_01180</name>
</gene>
<dbReference type="InterPro" id="IPR023168">
    <property type="entry name" value="GatB_Yqey_C_2"/>
</dbReference>
<protein>
    <submittedName>
        <fullName evidence="2">GatB Yqey family protein</fullName>
    </submittedName>
</protein>
<dbReference type="RefSeq" id="WP_057809022.1">
    <property type="nucleotide sequence ID" value="NZ_BJUD01000001.1"/>
</dbReference>
<dbReference type="EMBL" id="BJUD01000001">
    <property type="protein sequence ID" value="GEK27807.1"/>
    <property type="molecule type" value="Genomic_DNA"/>
</dbReference>
<dbReference type="Proteomes" id="UP000051139">
    <property type="component" value="Unassembled WGS sequence"/>
</dbReference>
<dbReference type="InterPro" id="IPR003789">
    <property type="entry name" value="Asn/Gln_tRNA_amidoTrase-B-like"/>
</dbReference>
<dbReference type="SUPFAM" id="SSF89095">
    <property type="entry name" value="GatB/YqeY motif"/>
    <property type="match status" value="1"/>
</dbReference>
<dbReference type="PANTHER" id="PTHR28055:SF1">
    <property type="entry name" value="ALTERED INHERITANCE OF MITOCHONDRIA PROTEIN 41, MITOCHONDRIAL"/>
    <property type="match status" value="1"/>
</dbReference>